<gene>
    <name evidence="1" type="ORF">NST17_20130</name>
</gene>
<dbReference type="RefSeq" id="WP_342021097.1">
    <property type="nucleotide sequence ID" value="NZ_JBBYAK010000002.1"/>
</dbReference>
<reference evidence="1 2" key="1">
    <citation type="submission" date="2024-03" db="EMBL/GenBank/DDBJ databases">
        <title>Bacilli Hybrid Assemblies.</title>
        <authorList>
            <person name="Kovac J."/>
        </authorList>
    </citation>
    <scope>NUCLEOTIDE SEQUENCE [LARGE SCALE GENOMIC DNA]</scope>
    <source>
        <strain evidence="1 2">FSL M8-0022</strain>
    </source>
</reference>
<protein>
    <submittedName>
        <fullName evidence="1">Uncharacterized protein</fullName>
    </submittedName>
</protein>
<dbReference type="EMBL" id="JBBYAK010000002">
    <property type="protein sequence ID" value="MEL3959462.1"/>
    <property type="molecule type" value="Genomic_DNA"/>
</dbReference>
<proteinExistence type="predicted"/>
<sequence>MNKRQRKKLDNKLRIAIRELNNDVAKYEGYPLIASEEVEETLKRVKKTKEGINRTLRDYKRFIMS</sequence>
<comment type="caution">
    <text evidence="1">The sequence shown here is derived from an EMBL/GenBank/DDBJ whole genome shotgun (WGS) entry which is preliminary data.</text>
</comment>
<evidence type="ECO:0000313" key="1">
    <source>
        <dbReference type="EMBL" id="MEL3959462.1"/>
    </source>
</evidence>
<evidence type="ECO:0000313" key="2">
    <source>
        <dbReference type="Proteomes" id="UP001459714"/>
    </source>
</evidence>
<dbReference type="Proteomes" id="UP001459714">
    <property type="component" value="Unassembled WGS sequence"/>
</dbReference>
<name>A0ABU9K4S0_9BACI</name>
<keyword evidence="2" id="KW-1185">Reference proteome</keyword>
<organism evidence="1 2">
    <name type="scientific">Caldifermentibacillus hisashii</name>
    <dbReference type="NCBI Taxonomy" id="996558"/>
    <lineage>
        <taxon>Bacteria</taxon>
        <taxon>Bacillati</taxon>
        <taxon>Bacillota</taxon>
        <taxon>Bacilli</taxon>
        <taxon>Bacillales</taxon>
        <taxon>Bacillaceae</taxon>
        <taxon>Caldifermentibacillus</taxon>
    </lineage>
</organism>
<accession>A0ABU9K4S0</accession>